<keyword evidence="3" id="KW-1185">Reference proteome</keyword>
<evidence type="ECO:0000313" key="3">
    <source>
        <dbReference type="Proteomes" id="UP000295632"/>
    </source>
</evidence>
<proteinExistence type="predicted"/>
<dbReference type="AlphaFoldDB" id="A0A4R6U4Q5"/>
<dbReference type="Pfam" id="PF09580">
    <property type="entry name" value="Spore_YhcN_YlaJ"/>
    <property type="match status" value="1"/>
</dbReference>
<dbReference type="InterPro" id="IPR019076">
    <property type="entry name" value="Spore_lipoprot_YhcN/YlaJ-like"/>
</dbReference>
<accession>A0A4R6U4Q5</accession>
<protein>
    <submittedName>
        <fullName evidence="2">YhcN/YlaJ family sporulation lipoprotein</fullName>
    </submittedName>
</protein>
<dbReference type="Proteomes" id="UP000295632">
    <property type="component" value="Unassembled WGS sequence"/>
</dbReference>
<dbReference type="InterPro" id="IPR014247">
    <property type="entry name" value="Spore_lipoprot_YhcN/YlaJ"/>
</dbReference>
<dbReference type="NCBIfam" id="TIGR02898">
    <property type="entry name" value="spore_YhcN_YlaJ"/>
    <property type="match status" value="1"/>
</dbReference>
<keyword evidence="2" id="KW-0449">Lipoprotein</keyword>
<feature type="chain" id="PRO_5020533214" evidence="1">
    <location>
        <begin position="26"/>
        <end position="191"/>
    </location>
</feature>
<dbReference type="GO" id="GO:0030435">
    <property type="term" value="P:sporulation resulting in formation of a cellular spore"/>
    <property type="evidence" value="ECO:0007669"/>
    <property type="project" value="InterPro"/>
</dbReference>
<dbReference type="RefSeq" id="WP_133580287.1">
    <property type="nucleotide sequence ID" value="NZ_SNYJ01000006.1"/>
</dbReference>
<evidence type="ECO:0000256" key="1">
    <source>
        <dbReference type="SAM" id="SignalP"/>
    </source>
</evidence>
<feature type="signal peptide" evidence="1">
    <location>
        <begin position="1"/>
        <end position="25"/>
    </location>
</feature>
<evidence type="ECO:0000313" key="2">
    <source>
        <dbReference type="EMBL" id="TDQ40482.1"/>
    </source>
</evidence>
<gene>
    <name evidence="2" type="ORF">EV213_106201</name>
</gene>
<sequence length="191" mass="21379">MDKRILRYVLSGAAAAALLTGCANGSTDNGEQSLQRNSASELRQVRYDNNRYSMRYDNAQDGQPGLRRMSETNNDVDMNNERFRVAEKASEKVTELEEVEDATVVVTNHNAFVGVKLKDGNENAMSSETKKKVADKVREADNSIERVYVSANADFLDRLQGYVTDIENGKPISGFVDEFNETIQRIFPKAQ</sequence>
<dbReference type="EMBL" id="SNYJ01000006">
    <property type="protein sequence ID" value="TDQ40482.1"/>
    <property type="molecule type" value="Genomic_DNA"/>
</dbReference>
<reference evidence="2 3" key="1">
    <citation type="submission" date="2019-03" db="EMBL/GenBank/DDBJ databases">
        <title>Genomic Encyclopedia of Type Strains, Phase IV (KMG-IV): sequencing the most valuable type-strain genomes for metagenomic binning, comparative biology and taxonomic classification.</title>
        <authorList>
            <person name="Goeker M."/>
        </authorList>
    </citation>
    <scope>NUCLEOTIDE SEQUENCE [LARGE SCALE GENOMIC DNA]</scope>
    <source>
        <strain evidence="2 3">DSM 28697</strain>
    </source>
</reference>
<organism evidence="2 3">
    <name type="scientific">Aureibacillus halotolerans</name>
    <dbReference type="NCBI Taxonomy" id="1508390"/>
    <lineage>
        <taxon>Bacteria</taxon>
        <taxon>Bacillati</taxon>
        <taxon>Bacillota</taxon>
        <taxon>Bacilli</taxon>
        <taxon>Bacillales</taxon>
        <taxon>Bacillaceae</taxon>
        <taxon>Aureibacillus</taxon>
    </lineage>
</organism>
<keyword evidence="1" id="KW-0732">Signal</keyword>
<name>A0A4R6U4Q5_9BACI</name>
<dbReference type="PROSITE" id="PS51257">
    <property type="entry name" value="PROKAR_LIPOPROTEIN"/>
    <property type="match status" value="1"/>
</dbReference>
<dbReference type="OrthoDB" id="1707228at2"/>
<comment type="caution">
    <text evidence="2">The sequence shown here is derived from an EMBL/GenBank/DDBJ whole genome shotgun (WGS) entry which is preliminary data.</text>
</comment>